<keyword evidence="2" id="KW-0812">Transmembrane</keyword>
<evidence type="ECO:0000313" key="4">
    <source>
        <dbReference type="Proteomes" id="UP000694300"/>
    </source>
</evidence>
<gene>
    <name evidence="3" type="ORF">I4I82_21825</name>
</gene>
<dbReference type="Pfam" id="PF07098">
    <property type="entry name" value="DUF1360"/>
    <property type="match status" value="1"/>
</dbReference>
<evidence type="ECO:0000256" key="1">
    <source>
        <dbReference type="SAM" id="MobiDB-lite"/>
    </source>
</evidence>
<dbReference type="RefSeq" id="WP_218590769.1">
    <property type="nucleotide sequence ID" value="NZ_JADQDE010000434.1"/>
</dbReference>
<dbReference type="Proteomes" id="UP000694300">
    <property type="component" value="Unassembled WGS sequence"/>
</dbReference>
<proteinExistence type="predicted"/>
<evidence type="ECO:0000256" key="2">
    <source>
        <dbReference type="SAM" id="Phobius"/>
    </source>
</evidence>
<keyword evidence="2" id="KW-0472">Membrane</keyword>
<accession>A0ABS6UDG8</accession>
<keyword evidence="4" id="KW-1185">Reference proteome</keyword>
<keyword evidence="2" id="KW-1133">Transmembrane helix</keyword>
<dbReference type="EMBL" id="JADQDF010000001">
    <property type="protein sequence ID" value="MBW0130298.1"/>
    <property type="molecule type" value="Genomic_DNA"/>
</dbReference>
<reference evidence="3 4" key="1">
    <citation type="submission" date="2020-11" db="EMBL/GenBank/DDBJ databases">
        <title>Pseudonocardia abyssalis sp. nov. and Pseudonocardia oceani sp. nov., description and phylogenomic analysis of two novel actinomycetes isolated from the deep Southern Ocean.</title>
        <authorList>
            <person name="Parra J."/>
        </authorList>
    </citation>
    <scope>NUCLEOTIDE SEQUENCE [LARGE SCALE GENOMIC DNA]</scope>
    <source>
        <strain evidence="4">KRD185</strain>
    </source>
</reference>
<feature type="transmembrane region" description="Helical" evidence="2">
    <location>
        <begin position="29"/>
        <end position="48"/>
    </location>
</feature>
<evidence type="ECO:0000313" key="3">
    <source>
        <dbReference type="EMBL" id="MBW0130298.1"/>
    </source>
</evidence>
<feature type="compositionally biased region" description="Basic and acidic residues" evidence="1">
    <location>
        <begin position="1"/>
        <end position="14"/>
    </location>
</feature>
<dbReference type="InterPro" id="IPR010773">
    <property type="entry name" value="Mycophage_PG1_Gp7"/>
</dbReference>
<organism evidence="3 4">
    <name type="scientific">Pseudonocardia oceani</name>
    <dbReference type="NCBI Taxonomy" id="2792013"/>
    <lineage>
        <taxon>Bacteria</taxon>
        <taxon>Bacillati</taxon>
        <taxon>Actinomycetota</taxon>
        <taxon>Actinomycetes</taxon>
        <taxon>Pseudonocardiales</taxon>
        <taxon>Pseudonocardiaceae</taxon>
        <taxon>Pseudonocardia</taxon>
    </lineage>
</organism>
<protein>
    <submittedName>
        <fullName evidence="3">DUF1360 domain-containing protein</fullName>
    </submittedName>
</protein>
<sequence length="173" mass="18119">MGATRDRVAEEARQQADAYSGDEDRPLAGYARVMGVFGALVATAAGVARATGRRAPADVRPWDVVLLAAGTHKLSRTITKDAVTAPLRAPFTRYAGRGGPAEVMEEVRGGGVRHSVGELLTCPFCLDVWIATGFSAGTVFAPRATRLVTATLTALTGADFLQLAYARAQQAAS</sequence>
<name>A0ABS6UDG8_9PSEU</name>
<feature type="region of interest" description="Disordered" evidence="1">
    <location>
        <begin position="1"/>
        <end position="22"/>
    </location>
</feature>
<comment type="caution">
    <text evidence="3">The sequence shown here is derived from an EMBL/GenBank/DDBJ whole genome shotgun (WGS) entry which is preliminary data.</text>
</comment>